<dbReference type="FunFam" id="1.20.120.1760:FF:000003">
    <property type="entry name" value="CDP-diacylglycerol--inositol 3-phosphatidyltransferase"/>
    <property type="match status" value="1"/>
</dbReference>
<dbReference type="CTD" id="10423"/>
<dbReference type="Gene3D" id="1.20.120.1760">
    <property type="match status" value="1"/>
</dbReference>
<keyword evidence="11 22" id="KW-1133">Transmembrane helix</keyword>
<dbReference type="InterPro" id="IPR000462">
    <property type="entry name" value="CDP-OH_P_trans"/>
</dbReference>
<feature type="transmembrane region" description="Helical" evidence="22">
    <location>
        <begin position="20"/>
        <end position="42"/>
    </location>
</feature>
<name>A0A6P8EX70_CLUHA</name>
<evidence type="ECO:0000256" key="22">
    <source>
        <dbReference type="SAM" id="Phobius"/>
    </source>
</evidence>
<dbReference type="InterPro" id="IPR014387">
    <property type="entry name" value="CDP_diag_ino_3_P_euk"/>
</dbReference>
<dbReference type="AlphaFoldDB" id="A0A6P8EX70"/>
<keyword evidence="6 20" id="KW-0444">Lipid biosynthesis</keyword>
<keyword evidence="15" id="KW-0464">Manganese</keyword>
<dbReference type="PANTHER" id="PTHR15362:SF4">
    <property type="entry name" value="CDP-DIACYLGLYCEROL--INOSITOL 3-PHOSPHATIDYLTRANSFERASE"/>
    <property type="match status" value="1"/>
</dbReference>
<evidence type="ECO:0000256" key="9">
    <source>
        <dbReference type="ARBA" id="ARBA00022723"/>
    </source>
</evidence>
<evidence type="ECO:0000256" key="1">
    <source>
        <dbReference type="ARBA" id="ARBA00001936"/>
    </source>
</evidence>
<protein>
    <recommendedName>
        <fullName evidence="19 20">CDP-diacylglycerol--inositol 3-phosphatidyltransferase</fullName>
        <ecNumber evidence="5 20">2.7.8.11</ecNumber>
    </recommendedName>
</protein>
<dbReference type="GO" id="GO:0046872">
    <property type="term" value="F:metal ion binding"/>
    <property type="evidence" value="ECO:0007669"/>
    <property type="project" value="UniProtKB-KW"/>
</dbReference>
<dbReference type="GO" id="GO:0016020">
    <property type="term" value="C:membrane"/>
    <property type="evidence" value="ECO:0007669"/>
    <property type="project" value="UniProtKB-SubCell"/>
</dbReference>
<gene>
    <name evidence="24" type="primary">cdipt</name>
</gene>
<evidence type="ECO:0000256" key="3">
    <source>
        <dbReference type="ARBA" id="ARBA00004141"/>
    </source>
</evidence>
<dbReference type="RefSeq" id="XP_031416450.1">
    <property type="nucleotide sequence ID" value="XM_031560590.2"/>
</dbReference>
<evidence type="ECO:0000313" key="23">
    <source>
        <dbReference type="Proteomes" id="UP000515152"/>
    </source>
</evidence>
<comment type="function">
    <text evidence="18">Catalyzes the biosynthesis of phosphatidylinositol (PtdIns) as well as PtdIns:inositol exchange reaction. May thus act to reduce an excessive cellular PtdIns content. The exchange activity is due to the reverse reaction of PtdIns synthase and is dependent on CMP, which is tightly bound to the enzyme.</text>
</comment>
<dbReference type="GO" id="GO:0006661">
    <property type="term" value="P:phosphatidylinositol biosynthetic process"/>
    <property type="evidence" value="ECO:0007669"/>
    <property type="project" value="TreeGrafter"/>
</dbReference>
<evidence type="ECO:0000256" key="18">
    <source>
        <dbReference type="ARBA" id="ARBA00057387"/>
    </source>
</evidence>
<dbReference type="GO" id="GO:0003881">
    <property type="term" value="F:CDP-diacylglycerol-inositol 3-phosphatidyltransferase activity"/>
    <property type="evidence" value="ECO:0007669"/>
    <property type="project" value="UniProtKB-UniRule"/>
</dbReference>
<keyword evidence="12 20" id="KW-0443">Lipid metabolism</keyword>
<dbReference type="PIRSF" id="PIRSF000848">
    <property type="entry name" value="CDP_diag_ino_3_P"/>
    <property type="match status" value="1"/>
</dbReference>
<evidence type="ECO:0000256" key="12">
    <source>
        <dbReference type="ARBA" id="ARBA00023098"/>
    </source>
</evidence>
<dbReference type="OrthoDB" id="10251079at2759"/>
<evidence type="ECO:0000256" key="10">
    <source>
        <dbReference type="ARBA" id="ARBA00022842"/>
    </source>
</evidence>
<sequence>MTEENIFLFVPNLIGYARIVLALVAFFLMPCCPVPAVFFYLLSALLDAFDGHAARTLNQGTKFGAMLDMLTDRCATMCLLVNLALLYPSYTFLFQISMSLDIASHWLHLHSSMMQGATSHKTIDLSGNPILRIYYTSRPVLFVMCMGNELFFCLLYALYFIEEPYGWLQALLGVCAVIAMLKAAISVLHLITASRNMAAIDLAERQEQNKDQ</sequence>
<evidence type="ECO:0000256" key="2">
    <source>
        <dbReference type="ARBA" id="ARBA00001946"/>
    </source>
</evidence>
<evidence type="ECO:0000256" key="21">
    <source>
        <dbReference type="RuleBase" id="RU003750"/>
    </source>
</evidence>
<evidence type="ECO:0000256" key="4">
    <source>
        <dbReference type="ARBA" id="ARBA00010441"/>
    </source>
</evidence>
<evidence type="ECO:0000256" key="7">
    <source>
        <dbReference type="ARBA" id="ARBA00022679"/>
    </source>
</evidence>
<dbReference type="Proteomes" id="UP000515152">
    <property type="component" value="Chromosome 23"/>
</dbReference>
<evidence type="ECO:0000256" key="14">
    <source>
        <dbReference type="ARBA" id="ARBA00023209"/>
    </source>
</evidence>
<evidence type="ECO:0000256" key="15">
    <source>
        <dbReference type="ARBA" id="ARBA00023211"/>
    </source>
</evidence>
<keyword evidence="23" id="KW-1185">Reference proteome</keyword>
<evidence type="ECO:0000256" key="6">
    <source>
        <dbReference type="ARBA" id="ARBA00022516"/>
    </source>
</evidence>
<evidence type="ECO:0000256" key="5">
    <source>
        <dbReference type="ARBA" id="ARBA00013212"/>
    </source>
</evidence>
<feature type="transmembrane region" description="Helical" evidence="22">
    <location>
        <begin position="167"/>
        <end position="191"/>
    </location>
</feature>
<comment type="subcellular location">
    <subcellularLocation>
        <location evidence="3">Membrane</location>
        <topology evidence="3">Multi-pass membrane protein</topology>
    </subcellularLocation>
</comment>
<dbReference type="Pfam" id="PF01066">
    <property type="entry name" value="CDP-OH_P_transf"/>
    <property type="match status" value="1"/>
</dbReference>
<keyword evidence="16 20" id="KW-1208">Phospholipid metabolism</keyword>
<dbReference type="PANTHER" id="PTHR15362">
    <property type="entry name" value="PHOSPHATIDYLINOSITOL SYNTHASE"/>
    <property type="match status" value="1"/>
</dbReference>
<proteinExistence type="inferred from homology"/>
<evidence type="ECO:0000256" key="17">
    <source>
        <dbReference type="ARBA" id="ARBA00050836"/>
    </source>
</evidence>
<dbReference type="PROSITE" id="PS00379">
    <property type="entry name" value="CDP_ALCOHOL_P_TRANSF"/>
    <property type="match status" value="1"/>
</dbReference>
<evidence type="ECO:0000256" key="13">
    <source>
        <dbReference type="ARBA" id="ARBA00023136"/>
    </source>
</evidence>
<dbReference type="KEGG" id="char:105912001"/>
<comment type="cofactor">
    <cofactor evidence="1">
        <name>Mn(2+)</name>
        <dbReference type="ChEBI" id="CHEBI:29035"/>
    </cofactor>
</comment>
<evidence type="ECO:0000256" key="16">
    <source>
        <dbReference type="ARBA" id="ARBA00023264"/>
    </source>
</evidence>
<comment type="catalytic activity">
    <reaction evidence="17">
        <text>a CDP-1,2-diacyl-sn-glycerol + myo-inositol = a 1,2-diacyl-sn-glycero-3-phospho-(1D-myo-inositol) + CMP + H(+)</text>
        <dbReference type="Rhea" id="RHEA:11580"/>
        <dbReference type="ChEBI" id="CHEBI:15378"/>
        <dbReference type="ChEBI" id="CHEBI:17268"/>
        <dbReference type="ChEBI" id="CHEBI:57880"/>
        <dbReference type="ChEBI" id="CHEBI:58332"/>
        <dbReference type="ChEBI" id="CHEBI:60377"/>
        <dbReference type="EC" id="2.7.8.11"/>
    </reaction>
    <physiologicalReaction direction="left-to-right" evidence="17">
        <dbReference type="Rhea" id="RHEA:11581"/>
    </physiologicalReaction>
    <physiologicalReaction direction="right-to-left" evidence="17">
        <dbReference type="Rhea" id="RHEA:11582"/>
    </physiologicalReaction>
</comment>
<evidence type="ECO:0000256" key="11">
    <source>
        <dbReference type="ARBA" id="ARBA00022989"/>
    </source>
</evidence>
<keyword evidence="13 20" id="KW-0472">Membrane</keyword>
<organism evidence="23 24">
    <name type="scientific">Clupea harengus</name>
    <name type="common">Atlantic herring</name>
    <dbReference type="NCBI Taxonomy" id="7950"/>
    <lineage>
        <taxon>Eukaryota</taxon>
        <taxon>Metazoa</taxon>
        <taxon>Chordata</taxon>
        <taxon>Craniata</taxon>
        <taxon>Vertebrata</taxon>
        <taxon>Euteleostomi</taxon>
        <taxon>Actinopterygii</taxon>
        <taxon>Neopterygii</taxon>
        <taxon>Teleostei</taxon>
        <taxon>Clupei</taxon>
        <taxon>Clupeiformes</taxon>
        <taxon>Clupeoidei</taxon>
        <taxon>Clupeidae</taxon>
        <taxon>Clupea</taxon>
    </lineage>
</organism>
<keyword evidence="8 22" id="KW-0812">Transmembrane</keyword>
<feature type="transmembrane region" description="Helical" evidence="22">
    <location>
        <begin position="63"/>
        <end position="86"/>
    </location>
</feature>
<comment type="cofactor">
    <cofactor evidence="2">
        <name>Mg(2+)</name>
        <dbReference type="ChEBI" id="CHEBI:18420"/>
    </cofactor>
</comment>
<keyword evidence="9" id="KW-0479">Metal-binding</keyword>
<reference evidence="24" key="1">
    <citation type="submission" date="2025-08" db="UniProtKB">
        <authorList>
            <consortium name="RefSeq"/>
        </authorList>
    </citation>
    <scope>IDENTIFICATION</scope>
</reference>
<accession>A0A6P8EX70</accession>
<keyword evidence="10" id="KW-0460">Magnesium</keyword>
<keyword evidence="7 20" id="KW-0808">Transferase</keyword>
<comment type="similarity">
    <text evidence="4 20 21">Belongs to the CDP-alcohol phosphatidyltransferase class-I family.</text>
</comment>
<evidence type="ECO:0000256" key="8">
    <source>
        <dbReference type="ARBA" id="ARBA00022692"/>
    </source>
</evidence>
<dbReference type="GeneID" id="105912001"/>
<dbReference type="GO" id="GO:0005794">
    <property type="term" value="C:Golgi apparatus"/>
    <property type="evidence" value="ECO:0007669"/>
    <property type="project" value="TreeGrafter"/>
</dbReference>
<dbReference type="InterPro" id="IPR048254">
    <property type="entry name" value="CDP_ALCOHOL_P_TRANSF_CS"/>
</dbReference>
<keyword evidence="14 20" id="KW-0594">Phospholipid biosynthesis</keyword>
<evidence type="ECO:0000256" key="19">
    <source>
        <dbReference type="ARBA" id="ARBA00070582"/>
    </source>
</evidence>
<feature type="transmembrane region" description="Helical" evidence="22">
    <location>
        <begin position="140"/>
        <end position="161"/>
    </location>
</feature>
<evidence type="ECO:0000256" key="20">
    <source>
        <dbReference type="PIRNR" id="PIRNR000848"/>
    </source>
</evidence>
<evidence type="ECO:0000313" key="24">
    <source>
        <dbReference type="RefSeq" id="XP_031416450.1"/>
    </source>
</evidence>
<dbReference type="InterPro" id="IPR043130">
    <property type="entry name" value="CDP-OH_PTrfase_TM_dom"/>
</dbReference>
<dbReference type="EC" id="2.7.8.11" evidence="5 20"/>